<evidence type="ECO:0000256" key="3">
    <source>
        <dbReference type="RuleBase" id="RU003560"/>
    </source>
</evidence>
<protein>
    <submittedName>
        <fullName evidence="4">Aspartate aminotransferase family protein</fullName>
    </submittedName>
</protein>
<dbReference type="InterPro" id="IPR015421">
    <property type="entry name" value="PyrdxlP-dep_Trfase_major"/>
</dbReference>
<dbReference type="PIRSF" id="PIRSF000521">
    <property type="entry name" value="Transaminase_4ab_Lys_Orn"/>
    <property type="match status" value="1"/>
</dbReference>
<evidence type="ECO:0000256" key="1">
    <source>
        <dbReference type="ARBA" id="ARBA00008954"/>
    </source>
</evidence>
<proteinExistence type="inferred from homology"/>
<dbReference type="EMBL" id="CP137573">
    <property type="protein sequence ID" value="WOX20855.1"/>
    <property type="molecule type" value="Genomic_DNA"/>
</dbReference>
<dbReference type="Gene3D" id="3.40.640.10">
    <property type="entry name" value="Type I PLP-dependent aspartate aminotransferase-like (Major domain)"/>
    <property type="match status" value="1"/>
</dbReference>
<dbReference type="SUPFAM" id="SSF53383">
    <property type="entry name" value="PLP-dependent transferases"/>
    <property type="match status" value="1"/>
</dbReference>
<keyword evidence="5" id="KW-1185">Reference proteome</keyword>
<dbReference type="PANTHER" id="PTHR43094">
    <property type="entry name" value="AMINOTRANSFERASE"/>
    <property type="match status" value="1"/>
</dbReference>
<dbReference type="InterPro" id="IPR049704">
    <property type="entry name" value="Aminotrans_3_PPA_site"/>
</dbReference>
<dbReference type="Gene3D" id="3.90.1150.10">
    <property type="entry name" value="Aspartate Aminotransferase, domain 1"/>
    <property type="match status" value="1"/>
</dbReference>
<accession>A0ABZ0LNJ8</accession>
<evidence type="ECO:0000256" key="2">
    <source>
        <dbReference type="ARBA" id="ARBA00022898"/>
    </source>
</evidence>
<evidence type="ECO:0000313" key="4">
    <source>
        <dbReference type="EMBL" id="WOX20855.1"/>
    </source>
</evidence>
<dbReference type="CDD" id="cd00610">
    <property type="entry name" value="OAT_like"/>
    <property type="match status" value="1"/>
</dbReference>
<dbReference type="GO" id="GO:0008483">
    <property type="term" value="F:transaminase activity"/>
    <property type="evidence" value="ECO:0007669"/>
    <property type="project" value="UniProtKB-KW"/>
</dbReference>
<dbReference type="PROSITE" id="PS00600">
    <property type="entry name" value="AA_TRANSFER_CLASS_3"/>
    <property type="match status" value="1"/>
</dbReference>
<dbReference type="RefSeq" id="WP_318101591.1">
    <property type="nucleotide sequence ID" value="NZ_CP137573.1"/>
</dbReference>
<dbReference type="InterPro" id="IPR015422">
    <property type="entry name" value="PyrdxlP-dep_Trfase_small"/>
</dbReference>
<evidence type="ECO:0000313" key="5">
    <source>
        <dbReference type="Proteomes" id="UP001301731"/>
    </source>
</evidence>
<keyword evidence="4" id="KW-0808">Transferase</keyword>
<dbReference type="InterPro" id="IPR005814">
    <property type="entry name" value="Aminotrans_3"/>
</dbReference>
<dbReference type="InterPro" id="IPR015424">
    <property type="entry name" value="PyrdxlP-dep_Trfase"/>
</dbReference>
<name>A0ABZ0LNJ8_9ACTN</name>
<keyword evidence="4" id="KW-0032">Aminotransferase</keyword>
<sequence length="455" mass="49800">MNTPLAPAQLAATDRAHIIHPYLPGTAEERVIMTGGSGCRLTDAEGRSYLDATGGLWLAQIGHGREEIARVAYDQMKQLEYFTSFWEFSNDRAVELAARLASLAPEGLGHVYFTSGGSEGNEAAIKMARYYHHRRGDTGRTWILARHKAYHGIGYGGGSATGFPVYHEGFAPMMPHVSHLTPPWPYRKELFGGQERTPEQVTNFLIQELEERIAEIGGENIAAMIGEPIMGVGGMLVPPPDYWPRVREVLDRHGILLILDEVVTAYGRVGQWFAAQYFGITPDIIVTAKGITSGYIPLGALLVGDHVAEVLLRDHGFPMGYTYNGHPVAAAVALANLDIIEREGLLARATAIGGHLHRELESQLGDLPIVGEIRSVGMMLAVELVADRKTREPLPMLQPLLPDVIRRESGVIVRDCAHSLVLSPPLIMTETEAKETVTAMRSVLERTLPTGEIRA</sequence>
<reference evidence="4 5" key="1">
    <citation type="submission" date="2023-10" db="EMBL/GenBank/DDBJ databases">
        <title>The genome sequence of Streptomyces sp. HUAS YS2.</title>
        <authorList>
            <person name="Mo P."/>
        </authorList>
    </citation>
    <scope>NUCLEOTIDE SEQUENCE [LARGE SCALE GENOMIC DNA]</scope>
    <source>
        <strain evidence="4 5">HUAS YS2</strain>
    </source>
</reference>
<organism evidence="4 5">
    <name type="scientific">Streptomyces solicathayae</name>
    <dbReference type="NCBI Taxonomy" id="3081768"/>
    <lineage>
        <taxon>Bacteria</taxon>
        <taxon>Bacillati</taxon>
        <taxon>Actinomycetota</taxon>
        <taxon>Actinomycetes</taxon>
        <taxon>Kitasatosporales</taxon>
        <taxon>Streptomycetaceae</taxon>
        <taxon>Streptomyces</taxon>
    </lineage>
</organism>
<comment type="similarity">
    <text evidence="1 3">Belongs to the class-III pyridoxal-phosphate-dependent aminotransferase family.</text>
</comment>
<keyword evidence="2 3" id="KW-0663">Pyridoxal phosphate</keyword>
<dbReference type="Pfam" id="PF00202">
    <property type="entry name" value="Aminotran_3"/>
    <property type="match status" value="1"/>
</dbReference>
<dbReference type="Proteomes" id="UP001301731">
    <property type="component" value="Chromosome"/>
</dbReference>
<dbReference type="PANTHER" id="PTHR43094:SF1">
    <property type="entry name" value="AMINOTRANSFERASE CLASS-III"/>
    <property type="match status" value="1"/>
</dbReference>
<gene>
    <name evidence="4" type="ORF">R2D22_05380</name>
</gene>